<dbReference type="Proteomes" id="UP001596976">
    <property type="component" value="Unassembled WGS sequence"/>
</dbReference>
<name>A0ABW3GX71_9BACL</name>
<reference evidence="2" key="1">
    <citation type="journal article" date="2019" name="Int. J. Syst. Evol. Microbiol.">
        <title>The Global Catalogue of Microorganisms (GCM) 10K type strain sequencing project: providing services to taxonomists for standard genome sequencing and annotation.</title>
        <authorList>
            <consortium name="The Broad Institute Genomics Platform"/>
            <consortium name="The Broad Institute Genome Sequencing Center for Infectious Disease"/>
            <person name="Wu L."/>
            <person name="Ma J."/>
        </authorList>
    </citation>
    <scope>NUCLEOTIDE SEQUENCE [LARGE SCALE GENOMIC DNA]</scope>
    <source>
        <strain evidence="2">CCUG 63563</strain>
    </source>
</reference>
<protein>
    <submittedName>
        <fullName evidence="1">Uncharacterized protein</fullName>
    </submittedName>
</protein>
<gene>
    <name evidence="1" type="ORF">ACFQ0V_07690</name>
</gene>
<organism evidence="1 2">
    <name type="scientific">Savagea faecisuis</name>
    <dbReference type="NCBI Taxonomy" id="1274803"/>
    <lineage>
        <taxon>Bacteria</taxon>
        <taxon>Bacillati</taxon>
        <taxon>Bacillota</taxon>
        <taxon>Bacilli</taxon>
        <taxon>Bacillales</taxon>
        <taxon>Caryophanaceae</taxon>
        <taxon>Savagea</taxon>
    </lineage>
</organism>
<keyword evidence="2" id="KW-1185">Reference proteome</keyword>
<sequence>MANIVSHAIEGEEAEQLVNKFQKVHQDVYDSLTPLLNLPRQYVPIVLNGNEGDFTEAILRKIRVILKKRNIEIETAGILRQVEDVLKIWKTDFPKTYEHFLERLTERNISLTDWLLQIEEQNTDEIKWFSDQYTQLTAGAYFEQNIQVNLVDQLTEVLKKLKEHNIGIFIIYDEFGRFLQTLSPHKVHKTMEDIQDLAEFVDRSDGYMHVLLISHQTMSQYMSGFQEDFRSEFQRVEKRYNTYFIDSDIATYYRMTDQYMSQLAGQYPMQIPNFDGVQRKLRQYPLFNELNSQEIEKIVVEGAYPVHPVSLYLLPRVSKVFGQNERTLFTFLESDETGGLINHVIQEKGYYYANKIFDYFYRDLDMTTLDDLNQDIVRLYKRNLSKVSSAKRNQLQRDILKVITLWELTNSNAVHPIDVSLIAYSLGQLEDEVEQYLIEMAERKLIRYNRVLGHWELYEGSSTVLNTLIEEEQAKLKLTLEDRLDYVQEELPRKYYLARDYNDYRNITRFARVKVAASHQLLELQKEEILKLESRSQEDALVYLIVLTDEEEYSDVIRWMKERNNPYVFYVITRQPFKDIEGTINRELAIDTLLQNRTLLLEHNNLQEELQILKEELHHEFLAYIQHYYAFNRDSEWMHQGNRIQPTSALNFELILSEMMEERYSMTPIIMNDAVNRFIVKGVQRKSLYRVLDGIIQQPYTPMLGIEGQGPDYLVYATILKNHGVSLQDLDRLQTIEYAQMRKDLQQHLRQHPRSSLDTLSDILQSEPYGIRPPLIPLLTFMLLRDWLDQIMFYRHNMFVPALEAEKIYEMFKESAEYDYVFHDFDEHQLAFLQQVETIVSPYISEYVEDKTLLIQVSSGLLGWLRSLPRHTQMTERVSEDLQTLKRYIRQSEVNPLLAVESLFEKYGENIALLKQHMQQLEMTMIEFKESIESFICEQLKIASIDQMFEYPSSFTTEEIAHNNLLKVLSKSDEFIDFLNRYIGVEVEAWSDTTVDLFYRQFANDVQHAGNTSVEQGDYINLEYNGKYQRIKRVELSPKAEVIHKNVERMLRNAGRNVEVEELQYVLLQLLDDYTK</sequence>
<evidence type="ECO:0000313" key="1">
    <source>
        <dbReference type="EMBL" id="MFD0943658.1"/>
    </source>
</evidence>
<evidence type="ECO:0000313" key="2">
    <source>
        <dbReference type="Proteomes" id="UP001596976"/>
    </source>
</evidence>
<dbReference type="RefSeq" id="WP_381011835.1">
    <property type="nucleotide sequence ID" value="NZ_JBHTJF010000022.1"/>
</dbReference>
<accession>A0ABW3GX71</accession>
<dbReference type="EMBL" id="JBHTJF010000022">
    <property type="protein sequence ID" value="MFD0943658.1"/>
    <property type="molecule type" value="Genomic_DNA"/>
</dbReference>
<comment type="caution">
    <text evidence="1">The sequence shown here is derived from an EMBL/GenBank/DDBJ whole genome shotgun (WGS) entry which is preliminary data.</text>
</comment>
<proteinExistence type="predicted"/>